<evidence type="ECO:0000313" key="2">
    <source>
        <dbReference type="Proteomes" id="UP000308730"/>
    </source>
</evidence>
<protein>
    <submittedName>
        <fullName evidence="1">Uncharacterized protein</fullName>
    </submittedName>
</protein>
<dbReference type="EMBL" id="SGPM01000182">
    <property type="protein sequence ID" value="THH28388.1"/>
    <property type="molecule type" value="Genomic_DNA"/>
</dbReference>
<reference evidence="1 2" key="1">
    <citation type="submission" date="2019-02" db="EMBL/GenBank/DDBJ databases">
        <title>Genome sequencing of the rare red list fungi Antrodiella citrinella (Flaviporus citrinellus).</title>
        <authorList>
            <person name="Buettner E."/>
            <person name="Kellner H."/>
        </authorList>
    </citation>
    <scope>NUCLEOTIDE SEQUENCE [LARGE SCALE GENOMIC DNA]</scope>
    <source>
        <strain evidence="1 2">DSM 108506</strain>
    </source>
</reference>
<sequence length="254" mass="28840">MPGSDAGAVVTLRKLRLLMLVGTAKKVAFILNRISCPASTRLSLVAGIRTQMEMEQFFSSVAWKLSGEKSQAVSELRELNTVWLDIQQPNGFNFRGWREYQSRDILSNKKVLPTFREREDGDLNLTLNWNSFTEPPPMVWETKAIQKMCSFMPVQDAKHIYLVNARGDAISVIADLLFSDKHSPWPVITNLVLHKIDFSSKIAGVAEILSALFLRTRWNMPIENFVLLECTDVRETDITSLATVVEHVEWDGRT</sequence>
<dbReference type="OrthoDB" id="3172239at2759"/>
<dbReference type="AlphaFoldDB" id="A0A4S4MSR2"/>
<comment type="caution">
    <text evidence="1">The sequence shown here is derived from an EMBL/GenBank/DDBJ whole genome shotgun (WGS) entry which is preliminary data.</text>
</comment>
<dbReference type="Proteomes" id="UP000308730">
    <property type="component" value="Unassembled WGS sequence"/>
</dbReference>
<evidence type="ECO:0000313" key="1">
    <source>
        <dbReference type="EMBL" id="THH28388.1"/>
    </source>
</evidence>
<name>A0A4S4MSR2_9APHY</name>
<proteinExistence type="predicted"/>
<organism evidence="1 2">
    <name type="scientific">Antrodiella citrinella</name>
    <dbReference type="NCBI Taxonomy" id="2447956"/>
    <lineage>
        <taxon>Eukaryota</taxon>
        <taxon>Fungi</taxon>
        <taxon>Dikarya</taxon>
        <taxon>Basidiomycota</taxon>
        <taxon>Agaricomycotina</taxon>
        <taxon>Agaricomycetes</taxon>
        <taxon>Polyporales</taxon>
        <taxon>Steccherinaceae</taxon>
        <taxon>Antrodiella</taxon>
    </lineage>
</organism>
<keyword evidence="2" id="KW-1185">Reference proteome</keyword>
<accession>A0A4S4MSR2</accession>
<gene>
    <name evidence="1" type="ORF">EUX98_g5804</name>
</gene>